<feature type="transmembrane region" description="Helical" evidence="1">
    <location>
        <begin position="173"/>
        <end position="192"/>
    </location>
</feature>
<dbReference type="PANTHER" id="PTHR35797:SF1">
    <property type="entry name" value="PROTEASE"/>
    <property type="match status" value="1"/>
</dbReference>
<protein>
    <submittedName>
        <fullName evidence="3">CPBP family intramembrane glutamic endopeptidase</fullName>
        <ecNumber evidence="3">3.4.-.-</ecNumber>
    </submittedName>
</protein>
<dbReference type="Proteomes" id="UP001597262">
    <property type="component" value="Unassembled WGS sequence"/>
</dbReference>
<dbReference type="Pfam" id="PF02517">
    <property type="entry name" value="Rce1-like"/>
    <property type="match status" value="1"/>
</dbReference>
<evidence type="ECO:0000313" key="4">
    <source>
        <dbReference type="Proteomes" id="UP001597262"/>
    </source>
</evidence>
<keyword evidence="1" id="KW-1133">Transmembrane helix</keyword>
<dbReference type="InterPro" id="IPR042150">
    <property type="entry name" value="MmRce1-like"/>
</dbReference>
<feature type="domain" description="CAAX prenyl protease 2/Lysostaphin resistance protein A-like" evidence="2">
    <location>
        <begin position="65"/>
        <end position="164"/>
    </location>
</feature>
<dbReference type="PANTHER" id="PTHR35797">
    <property type="entry name" value="PROTEASE-RELATED"/>
    <property type="match status" value="1"/>
</dbReference>
<keyword evidence="1" id="KW-0812">Transmembrane</keyword>
<evidence type="ECO:0000256" key="1">
    <source>
        <dbReference type="SAM" id="Phobius"/>
    </source>
</evidence>
<keyword evidence="4" id="KW-1185">Reference proteome</keyword>
<dbReference type="EMBL" id="JBHTLM010000001">
    <property type="protein sequence ID" value="MFD1174848.1"/>
    <property type="molecule type" value="Genomic_DNA"/>
</dbReference>
<keyword evidence="1" id="KW-0472">Membrane</keyword>
<evidence type="ECO:0000313" key="3">
    <source>
        <dbReference type="EMBL" id="MFD1174848.1"/>
    </source>
</evidence>
<feature type="transmembrane region" description="Helical" evidence="1">
    <location>
        <begin position="33"/>
        <end position="55"/>
    </location>
</feature>
<evidence type="ECO:0000259" key="2">
    <source>
        <dbReference type="Pfam" id="PF02517"/>
    </source>
</evidence>
<keyword evidence="3" id="KW-0378">Hydrolase</keyword>
<dbReference type="EC" id="3.4.-.-" evidence="3"/>
<dbReference type="GO" id="GO:0016787">
    <property type="term" value="F:hydrolase activity"/>
    <property type="evidence" value="ECO:0007669"/>
    <property type="project" value="UniProtKB-KW"/>
</dbReference>
<proteinExistence type="predicted"/>
<comment type="caution">
    <text evidence="3">The sequence shown here is derived from an EMBL/GenBank/DDBJ whole genome shotgun (WGS) entry which is preliminary data.</text>
</comment>
<sequence>MPPICAILIKKKYSTSEDYKSFIKSIINPKHHIGWYIFVIGVAFTLLFIPTLVGAGSLEHPLYLAILAFPKMIFGGGLEEVGWRGFLLPALKKKFSLITSTVIVSSIWACWHIPLWFISGTSQSSTNFILFFIELVSASLILSAIYNATGSILLCIIYHAIWNSFYEVFVINYNLISFCLVLLFSIVVFLVLGKRTARKLNQNTQYE</sequence>
<feature type="transmembrane region" description="Helical" evidence="1">
    <location>
        <begin position="129"/>
        <end position="161"/>
    </location>
</feature>
<feature type="transmembrane region" description="Helical" evidence="1">
    <location>
        <begin position="95"/>
        <end position="117"/>
    </location>
</feature>
<dbReference type="RefSeq" id="WP_379315629.1">
    <property type="nucleotide sequence ID" value="NZ_JBHTLM010000001.1"/>
</dbReference>
<name>A0ABW3RRD2_9BACL</name>
<accession>A0ABW3RRD2</accession>
<reference evidence="4" key="1">
    <citation type="journal article" date="2019" name="Int. J. Syst. Evol. Microbiol.">
        <title>The Global Catalogue of Microorganisms (GCM) 10K type strain sequencing project: providing services to taxonomists for standard genome sequencing and annotation.</title>
        <authorList>
            <consortium name="The Broad Institute Genomics Platform"/>
            <consortium name="The Broad Institute Genome Sequencing Center for Infectious Disease"/>
            <person name="Wu L."/>
            <person name="Ma J."/>
        </authorList>
    </citation>
    <scope>NUCLEOTIDE SEQUENCE [LARGE SCALE GENOMIC DNA]</scope>
    <source>
        <strain evidence="4">CCUG 59189</strain>
    </source>
</reference>
<organism evidence="3 4">
    <name type="scientific">Paenibacillus puldeungensis</name>
    <dbReference type="NCBI Taxonomy" id="696536"/>
    <lineage>
        <taxon>Bacteria</taxon>
        <taxon>Bacillati</taxon>
        <taxon>Bacillota</taxon>
        <taxon>Bacilli</taxon>
        <taxon>Bacillales</taxon>
        <taxon>Paenibacillaceae</taxon>
        <taxon>Paenibacillus</taxon>
    </lineage>
</organism>
<dbReference type="InterPro" id="IPR003675">
    <property type="entry name" value="Rce1/LyrA-like_dom"/>
</dbReference>
<gene>
    <name evidence="3" type="ORF">ACFQ3W_00815</name>
</gene>